<dbReference type="PRINTS" id="PR00722">
    <property type="entry name" value="CHYMOTRYPSIN"/>
</dbReference>
<dbReference type="FunFam" id="2.40.10.10:FF:000047">
    <property type="entry name" value="Trypsin eta"/>
    <property type="match status" value="1"/>
</dbReference>
<evidence type="ECO:0000313" key="12">
    <source>
        <dbReference type="Proteomes" id="UP001432146"/>
    </source>
</evidence>
<feature type="domain" description="Peptidase S1" evidence="10">
    <location>
        <begin position="216"/>
        <end position="458"/>
    </location>
</feature>
<dbReference type="Proteomes" id="UP001432146">
    <property type="component" value="Unassembled WGS sequence"/>
</dbReference>
<protein>
    <recommendedName>
        <fullName evidence="7">chymotrypsin</fullName>
        <ecNumber evidence="7">3.4.21.1</ecNumber>
    </recommendedName>
</protein>
<comment type="caution">
    <text evidence="11">The sequence shown here is derived from an EMBL/GenBank/DDBJ whole genome shotgun (WGS) entry which is preliminary data.</text>
</comment>
<evidence type="ECO:0000259" key="10">
    <source>
        <dbReference type="PROSITE" id="PS50240"/>
    </source>
</evidence>
<evidence type="ECO:0000256" key="7">
    <source>
        <dbReference type="ARBA" id="ARBA00044036"/>
    </source>
</evidence>
<dbReference type="GO" id="GO:0016485">
    <property type="term" value="P:protein processing"/>
    <property type="evidence" value="ECO:0007669"/>
    <property type="project" value="UniProtKB-ARBA"/>
</dbReference>
<evidence type="ECO:0000256" key="2">
    <source>
        <dbReference type="ARBA" id="ARBA00022525"/>
    </source>
</evidence>
<dbReference type="InterPro" id="IPR018114">
    <property type="entry name" value="TRYPSIN_HIS"/>
</dbReference>
<dbReference type="EMBL" id="JAWNGG020000009">
    <property type="protein sequence ID" value="KAK9309755.1"/>
    <property type="molecule type" value="Genomic_DNA"/>
</dbReference>
<evidence type="ECO:0000256" key="5">
    <source>
        <dbReference type="ARBA" id="ARBA00022825"/>
    </source>
</evidence>
<keyword evidence="3 8" id="KW-0645">Protease</keyword>
<name>A0AAW1AIN2_9HYME</name>
<dbReference type="PROSITE" id="PS50240">
    <property type="entry name" value="TRYPSIN_DOM"/>
    <property type="match status" value="1"/>
</dbReference>
<organism evidence="11 12">
    <name type="scientific">Tetragonisca angustula</name>
    <dbReference type="NCBI Taxonomy" id="166442"/>
    <lineage>
        <taxon>Eukaryota</taxon>
        <taxon>Metazoa</taxon>
        <taxon>Ecdysozoa</taxon>
        <taxon>Arthropoda</taxon>
        <taxon>Hexapoda</taxon>
        <taxon>Insecta</taxon>
        <taxon>Pterygota</taxon>
        <taxon>Neoptera</taxon>
        <taxon>Endopterygota</taxon>
        <taxon>Hymenoptera</taxon>
        <taxon>Apocrita</taxon>
        <taxon>Aculeata</taxon>
        <taxon>Apoidea</taxon>
        <taxon>Anthophila</taxon>
        <taxon>Apidae</taxon>
        <taxon>Tetragonisca</taxon>
    </lineage>
</organism>
<dbReference type="Pfam" id="PF00089">
    <property type="entry name" value="Trypsin"/>
    <property type="match status" value="1"/>
</dbReference>
<dbReference type="PROSITE" id="PS00135">
    <property type="entry name" value="TRYPSIN_SER"/>
    <property type="match status" value="1"/>
</dbReference>
<evidence type="ECO:0000256" key="1">
    <source>
        <dbReference type="ARBA" id="ARBA00004239"/>
    </source>
</evidence>
<keyword evidence="2" id="KW-0964">Secreted</keyword>
<dbReference type="Gene3D" id="2.40.10.10">
    <property type="entry name" value="Trypsin-like serine proteases"/>
    <property type="match status" value="1"/>
</dbReference>
<gene>
    <name evidence="11" type="ORF">QLX08_000740</name>
</gene>
<dbReference type="PANTHER" id="PTHR24252:SF7">
    <property type="entry name" value="HYALIN"/>
    <property type="match status" value="1"/>
</dbReference>
<dbReference type="GO" id="GO:0004252">
    <property type="term" value="F:serine-type endopeptidase activity"/>
    <property type="evidence" value="ECO:0007669"/>
    <property type="project" value="UniProtKB-EC"/>
</dbReference>
<comment type="subcellular location">
    <subcellularLocation>
        <location evidence="1">Secreted</location>
        <location evidence="1">Extracellular space</location>
    </subcellularLocation>
</comment>
<dbReference type="InterPro" id="IPR001254">
    <property type="entry name" value="Trypsin_dom"/>
</dbReference>
<evidence type="ECO:0000256" key="6">
    <source>
        <dbReference type="ARBA" id="ARBA00023157"/>
    </source>
</evidence>
<keyword evidence="9" id="KW-0732">Signal</keyword>
<dbReference type="EC" id="3.4.21.1" evidence="7"/>
<dbReference type="AlphaFoldDB" id="A0AAW1AIN2"/>
<keyword evidence="4 8" id="KW-0378">Hydrolase</keyword>
<evidence type="ECO:0000256" key="9">
    <source>
        <dbReference type="SAM" id="SignalP"/>
    </source>
</evidence>
<sequence length="459" mass="50848">MILRLNILTILLIFNIILIVSTNNPEIKKKKSNTPSLGGNNPFLQNQKGNIKYERNPFLSNSTIALNEVNNKSHKASKNHTANVAVNNKPHKISENHTVNVPVNNKLRRASENHIVNTAIFIRDSFLQSSFNMHDIPKEVQTNSPRINKSARNDKISIVPSEINSYLDTDKTKSELKCEEYGRQFLDTTEVLPLVGQNPKIITLNTKKCETVNRLVVGGTNASPGNFPHMVALGVKTTDGSFIFSCGGTLIAPEWVLTAAHCTYGSKSPTDVRIGVYNLRDNAQGITTTINKTMRHPSYKPPAMYADIALVKLNTVVVFNNEIRPACLYEQYDTVPAQAWVTGWGVTDSDIIKQSDQLQKASLDIIDHIACAIKYNKSMTVPYGIMPSMICAGDSRGWKKDTCQGDSGGPLQIPHPKNKCLFQLLGITSFGLGCATPNTPGVYTRISHYLNWIEDNVWP</sequence>
<evidence type="ECO:0000313" key="11">
    <source>
        <dbReference type="EMBL" id="KAK9309755.1"/>
    </source>
</evidence>
<dbReference type="PANTHER" id="PTHR24252">
    <property type="entry name" value="ACROSIN-RELATED"/>
    <property type="match status" value="1"/>
</dbReference>
<keyword evidence="5 8" id="KW-0720">Serine protease</keyword>
<dbReference type="SUPFAM" id="SSF50494">
    <property type="entry name" value="Trypsin-like serine proteases"/>
    <property type="match status" value="1"/>
</dbReference>
<dbReference type="PROSITE" id="PS00134">
    <property type="entry name" value="TRYPSIN_HIS"/>
    <property type="match status" value="1"/>
</dbReference>
<dbReference type="CDD" id="cd00190">
    <property type="entry name" value="Tryp_SPc"/>
    <property type="match status" value="1"/>
</dbReference>
<dbReference type="SMART" id="SM00020">
    <property type="entry name" value="Tryp_SPc"/>
    <property type="match status" value="1"/>
</dbReference>
<feature type="signal peptide" evidence="9">
    <location>
        <begin position="1"/>
        <end position="22"/>
    </location>
</feature>
<dbReference type="InterPro" id="IPR033116">
    <property type="entry name" value="TRYPSIN_SER"/>
</dbReference>
<evidence type="ECO:0000256" key="3">
    <source>
        <dbReference type="ARBA" id="ARBA00022670"/>
    </source>
</evidence>
<dbReference type="InterPro" id="IPR043504">
    <property type="entry name" value="Peptidase_S1_PA_chymotrypsin"/>
</dbReference>
<reference evidence="11 12" key="1">
    <citation type="submission" date="2024-05" db="EMBL/GenBank/DDBJ databases">
        <title>The nuclear and mitochondrial genome assemblies of Tetragonisca angustula (Apidae: Meliponini), a tiny yet remarkable pollinator in the Neotropics.</title>
        <authorList>
            <person name="Ferrari R."/>
            <person name="Ricardo P.C."/>
            <person name="Dias F.C."/>
            <person name="Araujo N.S."/>
            <person name="Soares D.O."/>
            <person name="Zhou Q.-S."/>
            <person name="Zhu C.-D."/>
            <person name="Coutinho L."/>
            <person name="Airas M.C."/>
            <person name="Batista T.M."/>
        </authorList>
    </citation>
    <scope>NUCLEOTIDE SEQUENCE [LARGE SCALE GENOMIC DNA]</scope>
    <source>
        <strain evidence="11">ASF017062</strain>
        <tissue evidence="11">Abdomen</tissue>
    </source>
</reference>
<dbReference type="InterPro" id="IPR001314">
    <property type="entry name" value="Peptidase_S1A"/>
</dbReference>
<feature type="chain" id="PRO_5043508635" description="chymotrypsin" evidence="9">
    <location>
        <begin position="23"/>
        <end position="459"/>
    </location>
</feature>
<dbReference type="GO" id="GO:0005576">
    <property type="term" value="C:extracellular region"/>
    <property type="evidence" value="ECO:0007669"/>
    <property type="project" value="UniProtKB-SubCell"/>
</dbReference>
<accession>A0AAW1AIN2</accession>
<dbReference type="InterPro" id="IPR009003">
    <property type="entry name" value="Peptidase_S1_PA"/>
</dbReference>
<evidence type="ECO:0000256" key="8">
    <source>
        <dbReference type="RuleBase" id="RU363034"/>
    </source>
</evidence>
<keyword evidence="12" id="KW-1185">Reference proteome</keyword>
<keyword evidence="6" id="KW-1015">Disulfide bond</keyword>
<evidence type="ECO:0000256" key="4">
    <source>
        <dbReference type="ARBA" id="ARBA00022801"/>
    </source>
</evidence>
<proteinExistence type="predicted"/>